<keyword evidence="1" id="KW-0812">Transmembrane</keyword>
<dbReference type="Proteomes" id="UP000231276">
    <property type="component" value="Unassembled WGS sequence"/>
</dbReference>
<comment type="caution">
    <text evidence="2">The sequence shown here is derived from an EMBL/GenBank/DDBJ whole genome shotgun (WGS) entry which is preliminary data.</text>
</comment>
<evidence type="ECO:0008006" key="4">
    <source>
        <dbReference type="Google" id="ProtNLM"/>
    </source>
</evidence>
<evidence type="ECO:0000256" key="1">
    <source>
        <dbReference type="SAM" id="Phobius"/>
    </source>
</evidence>
<feature type="transmembrane region" description="Helical" evidence="1">
    <location>
        <begin position="21"/>
        <end position="42"/>
    </location>
</feature>
<evidence type="ECO:0000313" key="2">
    <source>
        <dbReference type="EMBL" id="PIP86683.1"/>
    </source>
</evidence>
<dbReference type="AlphaFoldDB" id="A0A2H0DWX9"/>
<proteinExistence type="predicted"/>
<protein>
    <recommendedName>
        <fullName evidence="4">POTRA domain-containing protein</fullName>
    </recommendedName>
</protein>
<gene>
    <name evidence="2" type="ORF">COW82_00760</name>
</gene>
<name>A0A2H0DWX9_9BACT</name>
<organism evidence="2 3">
    <name type="scientific">Candidatus Campbellbacteria bacterium CG22_combo_CG10-13_8_21_14_all_43_18</name>
    <dbReference type="NCBI Taxonomy" id="1974530"/>
    <lineage>
        <taxon>Bacteria</taxon>
        <taxon>Candidatus Campbelliibacteriota</taxon>
    </lineage>
</organism>
<reference evidence="2 3" key="1">
    <citation type="submission" date="2017-09" db="EMBL/GenBank/DDBJ databases">
        <title>Depth-based differentiation of microbial function through sediment-hosted aquifers and enrichment of novel symbionts in the deep terrestrial subsurface.</title>
        <authorList>
            <person name="Probst A.J."/>
            <person name="Ladd B."/>
            <person name="Jarett J.K."/>
            <person name="Geller-Mcgrath D.E."/>
            <person name="Sieber C.M."/>
            <person name="Emerson J.B."/>
            <person name="Anantharaman K."/>
            <person name="Thomas B.C."/>
            <person name="Malmstrom R."/>
            <person name="Stieglmeier M."/>
            <person name="Klingl A."/>
            <person name="Woyke T."/>
            <person name="Ryan C.M."/>
            <person name="Banfield J.F."/>
        </authorList>
    </citation>
    <scope>NUCLEOTIDE SEQUENCE [LARGE SCALE GENOMIC DNA]</scope>
    <source>
        <strain evidence="2">CG22_combo_CG10-13_8_21_14_all_43_18</strain>
    </source>
</reference>
<keyword evidence="1" id="KW-0472">Membrane</keyword>
<dbReference type="EMBL" id="PCTS01000010">
    <property type="protein sequence ID" value="PIP86683.1"/>
    <property type="molecule type" value="Genomic_DNA"/>
</dbReference>
<accession>A0A2H0DWX9</accession>
<evidence type="ECO:0000313" key="3">
    <source>
        <dbReference type="Proteomes" id="UP000231276"/>
    </source>
</evidence>
<keyword evidence="1" id="KW-1133">Transmembrane helix</keyword>
<sequence length="279" mass="31799">MRLGKKKKWGGKLKKQKKVALALYSIGLVLSLLLLVLALSFLSKISGWQIKNIVVEGNFATPEEDILALVEEDISGAFFNLFSKRNALLYPTQKIRADLLFQFARIGRVDLSVKDFKTLHIEIIERKPDALWCGEIFNLSAGGCYFLDEGGFVYSAAPEFSGYVFFKNFGELPNSSSPIGQRFLPEAKYQILKFFRNTLLEYKLSPIALNKLSQGDMEIYLEKSGKIIYNSEQDIAEVSLDLGSILNVPSFKELFYEDEDGELQYIDLRFKNKAYFKFK</sequence>